<gene>
    <name evidence="1" type="ORF">QWZ16_23785</name>
</gene>
<organism evidence="1 2">
    <name type="scientific">Vibrio ostreicida</name>
    <dbReference type="NCBI Taxonomy" id="526588"/>
    <lineage>
        <taxon>Bacteria</taxon>
        <taxon>Pseudomonadati</taxon>
        <taxon>Pseudomonadota</taxon>
        <taxon>Gammaproteobacteria</taxon>
        <taxon>Vibrionales</taxon>
        <taxon>Vibrionaceae</taxon>
        <taxon>Vibrio</taxon>
    </lineage>
</organism>
<evidence type="ECO:0000313" key="1">
    <source>
        <dbReference type="EMBL" id="MDN3612621.1"/>
    </source>
</evidence>
<name>A0ABT8C1Y4_9VIBR</name>
<dbReference type="EMBL" id="JAUFQC010000027">
    <property type="protein sequence ID" value="MDN3612621.1"/>
    <property type="molecule type" value="Genomic_DNA"/>
</dbReference>
<comment type="caution">
    <text evidence="1">The sequence shown here is derived from an EMBL/GenBank/DDBJ whole genome shotgun (WGS) entry which is preliminary data.</text>
</comment>
<reference evidence="2" key="1">
    <citation type="journal article" date="2019" name="Int. J. Syst. Evol. Microbiol.">
        <title>The Global Catalogue of Microorganisms (GCM) 10K type strain sequencing project: providing services to taxonomists for standard genome sequencing and annotation.</title>
        <authorList>
            <consortium name="The Broad Institute Genomics Platform"/>
            <consortium name="The Broad Institute Genome Sequencing Center for Infectious Disease"/>
            <person name="Wu L."/>
            <person name="Ma J."/>
        </authorList>
    </citation>
    <scope>NUCLEOTIDE SEQUENCE [LARGE SCALE GENOMIC DNA]</scope>
    <source>
        <strain evidence="2">CECT 7398</strain>
    </source>
</reference>
<accession>A0ABT8C1Y4</accession>
<sequence>MKNFIIGYGESLTNSVEVRSGGGEKKHPYSFSEARDRLVKNLSSVIEDIDLKPDVQCANGEVVIKFLQHPSYLAKSYYPTKLFNRYDIKDVGSKSLRIKPQKWAVKNIQKRG</sequence>
<protein>
    <submittedName>
        <fullName evidence="1">Uncharacterized protein</fullName>
    </submittedName>
</protein>
<keyword evidence="2" id="KW-1185">Reference proteome</keyword>
<proteinExistence type="predicted"/>
<dbReference type="Proteomes" id="UP001238540">
    <property type="component" value="Unassembled WGS sequence"/>
</dbReference>
<dbReference type="RefSeq" id="WP_290313404.1">
    <property type="nucleotide sequence ID" value="NZ_JAUFQC010000027.1"/>
</dbReference>
<evidence type="ECO:0000313" key="2">
    <source>
        <dbReference type="Proteomes" id="UP001238540"/>
    </source>
</evidence>